<sequence>MNYVTIVYLINLFLYSFYFFGRIGSEGDTSGLDVGVSGVLSLFLMGAGYLNAKKGMVYRSVLWMFFINLLLFVMAGVFDQFGKDFNILSTGGSDSFLFTLALIAYNDYLFPLTVLLDGSGLAIIIPVMLSFILPSLGYLIGIKRYSAKEDADKVANEVKK</sequence>
<accession>A0A0G3M616</accession>
<dbReference type="KEGG" id="cgn:OK18_19895"/>
<organism evidence="2 3">
    <name type="scientific">Chryseobacterium gallinarum</name>
    <dbReference type="NCBI Taxonomy" id="1324352"/>
    <lineage>
        <taxon>Bacteria</taxon>
        <taxon>Pseudomonadati</taxon>
        <taxon>Bacteroidota</taxon>
        <taxon>Flavobacteriia</taxon>
        <taxon>Flavobacteriales</taxon>
        <taxon>Weeksellaceae</taxon>
        <taxon>Chryseobacterium group</taxon>
        <taxon>Chryseobacterium</taxon>
    </lineage>
</organism>
<name>A0A0G3M616_CHRGL</name>
<gene>
    <name evidence="2" type="ORF">OK18_19895</name>
</gene>
<feature type="transmembrane region" description="Helical" evidence="1">
    <location>
        <begin position="118"/>
        <end position="140"/>
    </location>
</feature>
<dbReference type="AlphaFoldDB" id="A0A0G3M616"/>
<dbReference type="OrthoDB" id="1273062at2"/>
<keyword evidence="1" id="KW-0472">Membrane</keyword>
<dbReference type="RefSeq" id="WP_053329142.1">
    <property type="nucleotide sequence ID" value="NZ_CP009928.1"/>
</dbReference>
<protein>
    <submittedName>
        <fullName evidence="2">Uncharacterized protein</fullName>
    </submittedName>
</protein>
<reference evidence="2 3" key="1">
    <citation type="submission" date="2014-11" db="EMBL/GenBank/DDBJ databases">
        <authorList>
            <person name="Park G.-S."/>
            <person name="Hong S.-J."/>
            <person name="Jung B.K."/>
            <person name="Khan A.R."/>
            <person name="Kwak Y."/>
            <person name="Shin J.-H."/>
        </authorList>
    </citation>
    <scope>NUCLEOTIDE SEQUENCE [LARGE SCALE GENOMIC DNA]</scope>
    <source>
        <strain evidence="2 3">DSM 27622</strain>
    </source>
</reference>
<proteinExistence type="predicted"/>
<feature type="transmembrane region" description="Helical" evidence="1">
    <location>
        <begin position="6"/>
        <end position="24"/>
    </location>
</feature>
<dbReference type="PATRIC" id="fig|1324352.5.peg.4181"/>
<feature type="transmembrane region" description="Helical" evidence="1">
    <location>
        <begin position="56"/>
        <end position="78"/>
    </location>
</feature>
<feature type="transmembrane region" description="Helical" evidence="1">
    <location>
        <begin position="31"/>
        <end position="50"/>
    </location>
</feature>
<dbReference type="Proteomes" id="UP000035213">
    <property type="component" value="Chromosome"/>
</dbReference>
<dbReference type="EMBL" id="CP009928">
    <property type="protein sequence ID" value="AKK74571.1"/>
    <property type="molecule type" value="Genomic_DNA"/>
</dbReference>
<evidence type="ECO:0000313" key="2">
    <source>
        <dbReference type="EMBL" id="AKK74571.1"/>
    </source>
</evidence>
<keyword evidence="1" id="KW-0812">Transmembrane</keyword>
<evidence type="ECO:0000256" key="1">
    <source>
        <dbReference type="SAM" id="Phobius"/>
    </source>
</evidence>
<evidence type="ECO:0000313" key="3">
    <source>
        <dbReference type="Proteomes" id="UP000035213"/>
    </source>
</evidence>
<keyword evidence="1" id="KW-1133">Transmembrane helix</keyword>